<dbReference type="EMBL" id="JAHQIW010000507">
    <property type="protein sequence ID" value="KAJ1348447.1"/>
    <property type="molecule type" value="Genomic_DNA"/>
</dbReference>
<proteinExistence type="predicted"/>
<name>A0AAD5QEM9_PARTN</name>
<evidence type="ECO:0000313" key="2">
    <source>
        <dbReference type="Proteomes" id="UP001196413"/>
    </source>
</evidence>
<dbReference type="AlphaFoldDB" id="A0AAD5QEM9"/>
<protein>
    <submittedName>
        <fullName evidence="1">Uncharacterized protein</fullName>
    </submittedName>
</protein>
<organism evidence="1 2">
    <name type="scientific">Parelaphostrongylus tenuis</name>
    <name type="common">Meningeal worm</name>
    <dbReference type="NCBI Taxonomy" id="148309"/>
    <lineage>
        <taxon>Eukaryota</taxon>
        <taxon>Metazoa</taxon>
        <taxon>Ecdysozoa</taxon>
        <taxon>Nematoda</taxon>
        <taxon>Chromadorea</taxon>
        <taxon>Rhabditida</taxon>
        <taxon>Rhabditina</taxon>
        <taxon>Rhabditomorpha</taxon>
        <taxon>Strongyloidea</taxon>
        <taxon>Metastrongylidae</taxon>
        <taxon>Parelaphostrongylus</taxon>
    </lineage>
</organism>
<keyword evidence="2" id="KW-1185">Reference proteome</keyword>
<evidence type="ECO:0000313" key="1">
    <source>
        <dbReference type="EMBL" id="KAJ1348447.1"/>
    </source>
</evidence>
<reference evidence="1" key="1">
    <citation type="submission" date="2021-06" db="EMBL/GenBank/DDBJ databases">
        <title>Parelaphostrongylus tenuis whole genome reference sequence.</title>
        <authorList>
            <person name="Garwood T.J."/>
            <person name="Larsen P.A."/>
            <person name="Fountain-Jones N.M."/>
            <person name="Garbe J.R."/>
            <person name="Macchietto M.G."/>
            <person name="Kania S.A."/>
            <person name="Gerhold R.W."/>
            <person name="Richards J.E."/>
            <person name="Wolf T.M."/>
        </authorList>
    </citation>
    <scope>NUCLEOTIDE SEQUENCE</scope>
    <source>
        <strain evidence="1">MNPRO001-30</strain>
        <tissue evidence="1">Meninges</tissue>
    </source>
</reference>
<accession>A0AAD5QEM9</accession>
<comment type="caution">
    <text evidence="1">The sequence shown here is derived from an EMBL/GenBank/DDBJ whole genome shotgun (WGS) entry which is preliminary data.</text>
</comment>
<sequence length="177" mass="20530">MASSRGKDRPKEHQNAARHFVFGSSTPRDLSHMNKIPPKFRSYDAKVRVHREGPQLREYMEKARSLTRNVEEFMYDSIDGVVNVYDLCVVASFHIICTPPLYHSFEIAMNFLLLASSDVMHKGPSSLEYYDNRHTPTTQDDCHECALHFSENRKGHCFGWPPMQITTTQLLRKWIIS</sequence>
<gene>
    <name evidence="1" type="ORF">KIN20_003747</name>
</gene>
<dbReference type="Proteomes" id="UP001196413">
    <property type="component" value="Unassembled WGS sequence"/>
</dbReference>